<dbReference type="InterPro" id="IPR000873">
    <property type="entry name" value="AMP-dep_synth/lig_dom"/>
</dbReference>
<feature type="domain" description="AMP-dependent synthetase/ligase" evidence="3">
    <location>
        <begin position="35"/>
        <end position="422"/>
    </location>
</feature>
<evidence type="ECO:0000313" key="5">
    <source>
        <dbReference type="EMBL" id="TVM33368.1"/>
    </source>
</evidence>
<dbReference type="FunFam" id="3.40.50.12780:FF:000003">
    <property type="entry name" value="Long-chain-fatty-acid--CoA ligase FadD"/>
    <property type="match status" value="1"/>
</dbReference>
<dbReference type="EMBL" id="QMIF01000007">
    <property type="protein sequence ID" value="TVM33368.1"/>
    <property type="molecule type" value="Genomic_DNA"/>
</dbReference>
<sequence length="557" mass="62011">MDNTDNNSSRPWFASYDAKVPKHLDFETTPLYSYLDRAASKNPRHTALIFQNYRLTYAALRDKAERLAAGLVDAGLRPGDRVAVMLPNLPQTIIAFWGVLKAGGVLVMVNPLAMEHELLHQVGDSGARFMVTLQRLWSKVKPLTGRLGLERIYLTTIADGLAFPKSWLYTLSRRREGFRRPEYDGRFLIPWKNLVRTSRRESGRVGNPEESLACIQYTGGTTGRPKGAMLSHANLACNVEQCVAVIHGLEPEKETFLGLLPYFHVYGLTVCIALPTAVCAAMLPFPRFAPIDVLEAIRRHNPTVFPGAPAVYIALMRQKNLAEYDLTSLKYCISGSAPMPVEALRRFEGLTGAGMLEGFGLTETSPVTHLNPLQGVRKVGSIGLPLPGTDCRIVDLQTGEDLPAGEPGELLIKGPQVMRGYWNRPEETAEVLEDGWFATGDIATMDEDGYFRIVDRKKDMIITAGYNVYPREVEETLMEHPAVKDAAVVGKRHPARGEMVQAYVVLEEDAAVSTVELIAWCREKIAPYKVPREIEVRDVLPKTVIGKLLRKELREDE</sequence>
<dbReference type="RefSeq" id="WP_144305589.1">
    <property type="nucleotide sequence ID" value="NZ_QMIF01000007.1"/>
</dbReference>
<keyword evidence="2 5" id="KW-0436">Ligase</keyword>
<accession>A0A6P1ZIS9</accession>
<dbReference type="Pfam" id="PF00501">
    <property type="entry name" value="AMP-binding"/>
    <property type="match status" value="1"/>
</dbReference>
<dbReference type="InterPro" id="IPR045851">
    <property type="entry name" value="AMP-bd_C_sf"/>
</dbReference>
<dbReference type="CDD" id="cd05936">
    <property type="entry name" value="FC-FACS_FadD_like"/>
    <property type="match status" value="1"/>
</dbReference>
<proteinExistence type="inferred from homology"/>
<comment type="similarity">
    <text evidence="1">Belongs to the ATP-dependent AMP-binding enzyme family.</text>
</comment>
<dbReference type="SUPFAM" id="SSF56801">
    <property type="entry name" value="Acetyl-CoA synthetase-like"/>
    <property type="match status" value="1"/>
</dbReference>
<dbReference type="Proteomes" id="UP000434052">
    <property type="component" value="Unassembled WGS sequence"/>
</dbReference>
<dbReference type="Pfam" id="PF13193">
    <property type="entry name" value="AMP-binding_C"/>
    <property type="match status" value="1"/>
</dbReference>
<dbReference type="InterPro" id="IPR020845">
    <property type="entry name" value="AMP-binding_CS"/>
</dbReference>
<dbReference type="InterPro" id="IPR025110">
    <property type="entry name" value="AMP-bd_C"/>
</dbReference>
<dbReference type="PROSITE" id="PS00455">
    <property type="entry name" value="AMP_BINDING"/>
    <property type="match status" value="1"/>
</dbReference>
<dbReference type="OrthoDB" id="9801302at2"/>
<protein>
    <submittedName>
        <fullName evidence="5">Long-chain fatty acid--CoA ligase</fullName>
    </submittedName>
</protein>
<dbReference type="AlphaFoldDB" id="A0A6P1ZIS9"/>
<dbReference type="Gene3D" id="3.30.300.30">
    <property type="match status" value="1"/>
</dbReference>
<name>A0A6P1ZIS9_9BACT</name>
<gene>
    <name evidence="5" type="ORF">DQK91_11930</name>
</gene>
<dbReference type="Gene3D" id="3.40.50.12780">
    <property type="entry name" value="N-terminal domain of ligase-like"/>
    <property type="match status" value="1"/>
</dbReference>
<dbReference type="PANTHER" id="PTHR43767:SF1">
    <property type="entry name" value="NONRIBOSOMAL PEPTIDE SYNTHASE PES1 (EUROFUNG)-RELATED"/>
    <property type="match status" value="1"/>
</dbReference>
<comment type="caution">
    <text evidence="5">The sequence shown here is derived from an EMBL/GenBank/DDBJ whole genome shotgun (WGS) entry which is preliminary data.</text>
</comment>
<dbReference type="FunFam" id="3.30.300.30:FF:000008">
    <property type="entry name" value="2,3-dihydroxybenzoate-AMP ligase"/>
    <property type="match status" value="1"/>
</dbReference>
<evidence type="ECO:0000259" key="4">
    <source>
        <dbReference type="Pfam" id="PF13193"/>
    </source>
</evidence>
<evidence type="ECO:0000256" key="2">
    <source>
        <dbReference type="ARBA" id="ARBA00022598"/>
    </source>
</evidence>
<evidence type="ECO:0000259" key="3">
    <source>
        <dbReference type="Pfam" id="PF00501"/>
    </source>
</evidence>
<dbReference type="GO" id="GO:0016878">
    <property type="term" value="F:acid-thiol ligase activity"/>
    <property type="evidence" value="ECO:0007669"/>
    <property type="project" value="UniProtKB-ARBA"/>
</dbReference>
<dbReference type="InterPro" id="IPR042099">
    <property type="entry name" value="ANL_N_sf"/>
</dbReference>
<reference evidence="5 6" key="1">
    <citation type="submission" date="2018-06" db="EMBL/GenBank/DDBJ databases">
        <title>Complete genome of Desulfovibrio marinus P48SEP.</title>
        <authorList>
            <person name="Crispim J.S."/>
            <person name="Vidigal P.M.P."/>
            <person name="Silva L.C.F."/>
            <person name="Araujo L.C."/>
            <person name="Laguardia C.N."/>
            <person name="Dias R.S."/>
            <person name="Sousa M.P."/>
            <person name="Paula S.O."/>
            <person name="Silva C."/>
        </authorList>
    </citation>
    <scope>NUCLEOTIDE SEQUENCE [LARGE SCALE GENOMIC DNA]</scope>
    <source>
        <strain evidence="5 6">P48SEP</strain>
    </source>
</reference>
<dbReference type="InterPro" id="IPR050237">
    <property type="entry name" value="ATP-dep_AMP-bd_enzyme"/>
</dbReference>
<dbReference type="PANTHER" id="PTHR43767">
    <property type="entry name" value="LONG-CHAIN-FATTY-ACID--COA LIGASE"/>
    <property type="match status" value="1"/>
</dbReference>
<evidence type="ECO:0000256" key="1">
    <source>
        <dbReference type="ARBA" id="ARBA00006432"/>
    </source>
</evidence>
<feature type="domain" description="AMP-binding enzyme C-terminal" evidence="4">
    <location>
        <begin position="472"/>
        <end position="547"/>
    </location>
</feature>
<evidence type="ECO:0000313" key="6">
    <source>
        <dbReference type="Proteomes" id="UP000434052"/>
    </source>
</evidence>
<organism evidence="5 6">
    <name type="scientific">Oceanidesulfovibrio marinus</name>
    <dbReference type="NCBI Taxonomy" id="370038"/>
    <lineage>
        <taxon>Bacteria</taxon>
        <taxon>Pseudomonadati</taxon>
        <taxon>Thermodesulfobacteriota</taxon>
        <taxon>Desulfovibrionia</taxon>
        <taxon>Desulfovibrionales</taxon>
        <taxon>Desulfovibrionaceae</taxon>
        <taxon>Oceanidesulfovibrio</taxon>
    </lineage>
</organism>